<dbReference type="PANTHER" id="PTHR22894">
    <property type="entry name" value="RING-TYPE DOMAIN-CONTAINING PROTEIN"/>
    <property type="match status" value="1"/>
</dbReference>
<dbReference type="InterPro" id="IPR010652">
    <property type="entry name" value="DUF1232"/>
</dbReference>
<evidence type="ECO:0000256" key="13">
    <source>
        <dbReference type="SAM" id="Phobius"/>
    </source>
</evidence>
<evidence type="ECO:0000259" key="15">
    <source>
        <dbReference type="Pfam" id="PF06803"/>
    </source>
</evidence>
<reference evidence="16" key="1">
    <citation type="submission" date="2025-08" db="UniProtKB">
        <authorList>
            <consortium name="Ensembl"/>
        </authorList>
    </citation>
    <scope>IDENTIFICATION</scope>
</reference>
<name>A0A673ZJM2_SALTR</name>
<keyword evidence="7" id="KW-0479">Metal-binding</keyword>
<evidence type="ECO:0000313" key="16">
    <source>
        <dbReference type="Ensembl" id="ENSSTUP00000046351.1"/>
    </source>
</evidence>
<keyword evidence="17" id="KW-1185">Reference proteome</keyword>
<evidence type="ECO:0000256" key="1">
    <source>
        <dbReference type="ARBA" id="ARBA00000900"/>
    </source>
</evidence>
<dbReference type="InterPro" id="IPR038896">
    <property type="entry name" value="RNF170"/>
</dbReference>
<keyword evidence="5" id="KW-0808">Transferase</keyword>
<evidence type="ECO:0000256" key="7">
    <source>
        <dbReference type="ARBA" id="ARBA00022723"/>
    </source>
</evidence>
<comment type="pathway">
    <text evidence="3">Protein modification; protein ubiquitination.</text>
</comment>
<dbReference type="SUPFAM" id="SSF57850">
    <property type="entry name" value="RING/U-box"/>
    <property type="match status" value="1"/>
</dbReference>
<evidence type="ECO:0000256" key="10">
    <source>
        <dbReference type="ARBA" id="ARBA00022833"/>
    </source>
</evidence>
<comment type="subcellular location">
    <subcellularLocation>
        <location evidence="2">Endomembrane system</location>
        <topology evidence="2">Multi-pass membrane protein</topology>
    </subcellularLocation>
</comment>
<dbReference type="Pfam" id="PF00097">
    <property type="entry name" value="zf-C3HC4"/>
    <property type="match status" value="1"/>
</dbReference>
<dbReference type="Gene3D" id="3.30.40.10">
    <property type="entry name" value="Zinc/RING finger domain, C3HC4 (zinc finger)"/>
    <property type="match status" value="1"/>
</dbReference>
<reference evidence="16" key="2">
    <citation type="submission" date="2025-09" db="UniProtKB">
        <authorList>
            <consortium name="Ensembl"/>
        </authorList>
    </citation>
    <scope>IDENTIFICATION</scope>
</reference>
<proteinExistence type="predicted"/>
<feature type="domain" description="DUF1232" evidence="15">
    <location>
        <begin position="205"/>
        <end position="241"/>
    </location>
</feature>
<evidence type="ECO:0000259" key="14">
    <source>
        <dbReference type="Pfam" id="PF00097"/>
    </source>
</evidence>
<accession>A0A673ZJM2</accession>
<feature type="transmembrane region" description="Helical" evidence="13">
    <location>
        <begin position="193"/>
        <end position="216"/>
    </location>
</feature>
<evidence type="ECO:0000256" key="6">
    <source>
        <dbReference type="ARBA" id="ARBA00022692"/>
    </source>
</evidence>
<dbReference type="InterPro" id="IPR018957">
    <property type="entry name" value="Znf_C3HC4_RING-type"/>
</dbReference>
<keyword evidence="11 13" id="KW-1133">Transmembrane helix</keyword>
<dbReference type="EC" id="2.3.2.27" evidence="4"/>
<feature type="domain" description="Zinc finger C3HC4 RING-type" evidence="14">
    <location>
        <begin position="91"/>
        <end position="114"/>
    </location>
</feature>
<dbReference type="UniPathway" id="UPA00143"/>
<feature type="transmembrane region" description="Helical" evidence="13">
    <location>
        <begin position="28"/>
        <end position="47"/>
    </location>
</feature>
<dbReference type="GO" id="GO:0061630">
    <property type="term" value="F:ubiquitin protein ligase activity"/>
    <property type="evidence" value="ECO:0007669"/>
    <property type="project" value="UniProtKB-EC"/>
</dbReference>
<evidence type="ECO:0000256" key="5">
    <source>
        <dbReference type="ARBA" id="ARBA00022679"/>
    </source>
</evidence>
<dbReference type="Proteomes" id="UP000472277">
    <property type="component" value="Chromosome 15"/>
</dbReference>
<dbReference type="Pfam" id="PF06803">
    <property type="entry name" value="DUF1232"/>
    <property type="match status" value="1"/>
</dbReference>
<keyword evidence="12 13" id="KW-0472">Membrane</keyword>
<evidence type="ECO:0000256" key="11">
    <source>
        <dbReference type="ARBA" id="ARBA00022989"/>
    </source>
</evidence>
<organism evidence="16 17">
    <name type="scientific">Salmo trutta</name>
    <name type="common">Brown trout</name>
    <dbReference type="NCBI Taxonomy" id="8032"/>
    <lineage>
        <taxon>Eukaryota</taxon>
        <taxon>Metazoa</taxon>
        <taxon>Chordata</taxon>
        <taxon>Craniata</taxon>
        <taxon>Vertebrata</taxon>
        <taxon>Euteleostomi</taxon>
        <taxon>Actinopterygii</taxon>
        <taxon>Neopterygii</taxon>
        <taxon>Teleostei</taxon>
        <taxon>Protacanthopterygii</taxon>
        <taxon>Salmoniformes</taxon>
        <taxon>Salmonidae</taxon>
        <taxon>Salmoninae</taxon>
        <taxon>Salmo</taxon>
    </lineage>
</organism>
<evidence type="ECO:0000256" key="12">
    <source>
        <dbReference type="ARBA" id="ARBA00023136"/>
    </source>
</evidence>
<dbReference type="AlphaFoldDB" id="A0A673ZJM2"/>
<dbReference type="GeneTree" id="ENSGT00390000017123"/>
<dbReference type="PANTHER" id="PTHR22894:SF1">
    <property type="entry name" value="E3 UBIQUITIN-PROTEIN LIGASE RNF170"/>
    <property type="match status" value="1"/>
</dbReference>
<keyword evidence="6 13" id="KW-0812">Transmembrane</keyword>
<evidence type="ECO:0000313" key="17">
    <source>
        <dbReference type="Proteomes" id="UP000472277"/>
    </source>
</evidence>
<dbReference type="InterPro" id="IPR013083">
    <property type="entry name" value="Znf_RING/FYVE/PHD"/>
</dbReference>
<evidence type="ECO:0000256" key="2">
    <source>
        <dbReference type="ARBA" id="ARBA00004127"/>
    </source>
</evidence>
<protein>
    <recommendedName>
        <fullName evidence="4">RING-type E3 ubiquitin transferase</fullName>
        <ecNumber evidence="4">2.3.2.27</ecNumber>
    </recommendedName>
</protein>
<keyword evidence="9" id="KW-0833">Ubl conjugation pathway</keyword>
<keyword evidence="10" id="KW-0862">Zinc</keyword>
<dbReference type="GO" id="GO:0012505">
    <property type="term" value="C:endomembrane system"/>
    <property type="evidence" value="ECO:0007669"/>
    <property type="project" value="UniProtKB-SubCell"/>
</dbReference>
<comment type="catalytic activity">
    <reaction evidence="1">
        <text>S-ubiquitinyl-[E2 ubiquitin-conjugating enzyme]-L-cysteine + [acceptor protein]-L-lysine = [E2 ubiquitin-conjugating enzyme]-L-cysteine + N(6)-ubiquitinyl-[acceptor protein]-L-lysine.</text>
        <dbReference type="EC" id="2.3.2.27"/>
    </reaction>
</comment>
<evidence type="ECO:0000256" key="8">
    <source>
        <dbReference type="ARBA" id="ARBA00022771"/>
    </source>
</evidence>
<evidence type="ECO:0000256" key="9">
    <source>
        <dbReference type="ARBA" id="ARBA00022786"/>
    </source>
</evidence>
<feature type="transmembrane region" description="Helical" evidence="13">
    <location>
        <begin position="228"/>
        <end position="248"/>
    </location>
</feature>
<gene>
    <name evidence="16" type="primary">RNF170</name>
    <name evidence="16" type="synonym">rnf170</name>
</gene>
<keyword evidence="8" id="KW-0863">Zinc-finger</keyword>
<sequence length="260" mass="29846">MDENNECGEVDYLLQDEDSLIEGVSNPVLFVVVLSVTFLCGLVTLLCRNEQYNIHPENQEQVRVVRQQLQSESQEAEPAEPRQQFYTDMSCPVCLQQAVLPVETNCGHLFCGKCGDPIDPISLLCEQVTLLFPLFHEQVSPQQVQDGTVEPLFILRDLSDYNRRFSGQPRSLMDRLRDVPTLLRHLFREMFSVGGLFWMFRIRVLLCLIGALTYLISPLDFIPEALFGLLGFLDDFFIILLLFIYISIMYREVVTQRLAA</sequence>
<evidence type="ECO:0000256" key="3">
    <source>
        <dbReference type="ARBA" id="ARBA00004906"/>
    </source>
</evidence>
<dbReference type="GO" id="GO:0008270">
    <property type="term" value="F:zinc ion binding"/>
    <property type="evidence" value="ECO:0007669"/>
    <property type="project" value="UniProtKB-KW"/>
</dbReference>
<dbReference type="Ensembl" id="ENSSTUT00000048366.1">
    <property type="protein sequence ID" value="ENSSTUP00000046351.1"/>
    <property type="gene ID" value="ENSSTUG00000019518.1"/>
</dbReference>
<dbReference type="GO" id="GO:0016567">
    <property type="term" value="P:protein ubiquitination"/>
    <property type="evidence" value="ECO:0007669"/>
    <property type="project" value="UniProtKB-UniPathway"/>
</dbReference>
<evidence type="ECO:0000256" key="4">
    <source>
        <dbReference type="ARBA" id="ARBA00012483"/>
    </source>
</evidence>